<dbReference type="AlphaFoldDB" id="A0AA36CVT2"/>
<dbReference type="GO" id="GO:0005634">
    <property type="term" value="C:nucleus"/>
    <property type="evidence" value="ECO:0007669"/>
    <property type="project" value="UniProtKB-SubCell"/>
</dbReference>
<dbReference type="GO" id="GO:0031491">
    <property type="term" value="F:nucleosome binding"/>
    <property type="evidence" value="ECO:0007669"/>
    <property type="project" value="InterPro"/>
</dbReference>
<evidence type="ECO:0000256" key="5">
    <source>
        <dbReference type="ARBA" id="ARBA00022840"/>
    </source>
</evidence>
<evidence type="ECO:0000256" key="8">
    <source>
        <dbReference type="SAM" id="MobiDB-lite"/>
    </source>
</evidence>
<dbReference type="PANTHER" id="PTHR45623:SF49">
    <property type="entry name" value="SWI_SNF-RELATED MATRIX-ASSOCIATED ACTIN-DEPENDENT REGULATOR OF CHROMATIN SUBFAMILY A MEMBER 5"/>
    <property type="match status" value="1"/>
</dbReference>
<dbReference type="InterPro" id="IPR015194">
    <property type="entry name" value="ISWI_HAND-dom"/>
</dbReference>
<dbReference type="Pfam" id="PF00176">
    <property type="entry name" value="SNF2-rel_dom"/>
    <property type="match status" value="1"/>
</dbReference>
<dbReference type="InterPro" id="IPR036306">
    <property type="entry name" value="ISWI_HAND-dom_sf"/>
</dbReference>
<dbReference type="FunFam" id="1.10.10.60:FF:000022">
    <property type="entry name" value="ISWI chromatin-remodeling complex ATPase CHR11 isoform A"/>
    <property type="match status" value="1"/>
</dbReference>
<dbReference type="InterPro" id="IPR009057">
    <property type="entry name" value="Homeodomain-like_sf"/>
</dbReference>
<dbReference type="InterPro" id="IPR049730">
    <property type="entry name" value="SNF2/RAD54-like_C"/>
</dbReference>
<evidence type="ECO:0000313" key="12">
    <source>
        <dbReference type="EMBL" id="CAJ0575408.1"/>
    </source>
</evidence>
<sequence>MSDEHSDVDMEGSGPTDDVRMESPTGSEHAGSEEPEEKPSPAGSDDGEDDDDREQEPDREQDDDEEEEEQVEDDDDDEVTENTKVAKTSFERFEMLLKKTENFSHCLDAGDVAAYKGSAAAGKKRGRPARVPQVEGDHRHRKTEKEEDEELLAEANKDAGLILFDKTPHYIKNGEMRDYQVRGLNWLIQLQHNGINGILADEMGLGKTLQTISLLGYMKHFKNSHGPHLVINPKSTLQNWMNEFKKWCPSLRTVCLIGSEEQRSVIVREEIMPGNFDVIVTSYEMVLKCRALLRKHVWKYIIIDEAHRIKNEKSKLSEVVRELKSKNRLLITGTPLQNNLHELWALLNFLLPDMFSSAEDFDSWFEASSLKDQDVVSRLHKVLQPFLLRRIKSDVEKSLLPKKEVKVYIGMSKMQREWYQKILLKEIDIVNGAGKPEKARLMNVLMHLRKCTNHPYLFDGAEPGPPYTTDQHIVDNSGKMVLLDKLLPKLQQQGSRVLIFSQFSPTADVVIIYDSDWNPQMDLQAMDRAHRIGQKKQVRVFRFIAENTVDERIIERAEMKLRLDSIVIQQGRMAEAQKTLGKDDMLDMIRHGADMVFASKDSTLSDEGIDAILARAEEKTMELDKKMAAFGESNLRSFTVDHGVTDEQKNSVYNWEGMNWRDKQNTGMGQFWIEPPKRERKVNYAVDLYYREALRQGSDKTPKAPRPKLPNVHDFQFYPMRLYQLLDREVYHYRKTIGYKAQKEGSGKDAERKQKEEQKKIDASEGLTEEERNEREELLDQGFSSWSRREFSTFVKANEKFGRQDIDAICRELVETKSREEVIEYAKVFWERVDDLADSEKIIAQIEKGESRIQRRHLVRGALDAKIKKYRAPYHQLRISYGTNKGKTYTEEEDRFLVCELHRLGFDSETVYEDLCQSIREAPQFRFDWFIKSRTSTEIQRRCNTLITLIEKEMGEFEVKHRKRAPKSVKEEKPAEPPSKKSKKGAETGSPGTSTPNRSRRSIK</sequence>
<dbReference type="SUPFAM" id="SSF52540">
    <property type="entry name" value="P-loop containing nucleoside triphosphate hydrolases"/>
    <property type="match status" value="3"/>
</dbReference>
<feature type="domain" description="SANT" evidence="11">
    <location>
        <begin position="781"/>
        <end position="834"/>
    </location>
</feature>
<dbReference type="CDD" id="cd17997">
    <property type="entry name" value="DEXHc_SMARCA1_SMARCA5"/>
    <property type="match status" value="1"/>
</dbReference>
<dbReference type="CDD" id="cd18793">
    <property type="entry name" value="SF2_C_SNF"/>
    <property type="match status" value="1"/>
</dbReference>
<dbReference type="Gene3D" id="3.40.50.300">
    <property type="entry name" value="P-loop containing nucleotide triphosphate hydrolases"/>
    <property type="match status" value="2"/>
</dbReference>
<evidence type="ECO:0000313" key="13">
    <source>
        <dbReference type="Proteomes" id="UP001177023"/>
    </source>
</evidence>
<dbReference type="InterPro" id="IPR017884">
    <property type="entry name" value="SANT_dom"/>
</dbReference>
<dbReference type="PROSITE" id="PS51192">
    <property type="entry name" value="HELICASE_ATP_BIND_1"/>
    <property type="match status" value="1"/>
</dbReference>
<dbReference type="GO" id="GO:0016887">
    <property type="term" value="F:ATP hydrolysis activity"/>
    <property type="evidence" value="ECO:0007669"/>
    <property type="project" value="TreeGrafter"/>
</dbReference>
<dbReference type="Proteomes" id="UP001177023">
    <property type="component" value="Unassembled WGS sequence"/>
</dbReference>
<feature type="region of interest" description="Disordered" evidence="8">
    <location>
        <begin position="742"/>
        <end position="778"/>
    </location>
</feature>
<dbReference type="FunFam" id="3.40.50.10810:FF:000101">
    <property type="entry name" value="SWI/SNF-related, matrix-associated, actin-dependent regulator of"/>
    <property type="match status" value="1"/>
</dbReference>
<dbReference type="Gene3D" id="1.20.5.1190">
    <property type="entry name" value="iswi atpase"/>
    <property type="match status" value="1"/>
</dbReference>
<proteinExistence type="inferred from homology"/>
<comment type="caution">
    <text evidence="12">The sequence shown here is derived from an EMBL/GenBank/DDBJ whole genome shotgun (WGS) entry which is preliminary data.</text>
</comment>
<keyword evidence="7" id="KW-0539">Nucleus</keyword>
<dbReference type="GO" id="GO:0034728">
    <property type="term" value="P:nucleosome organization"/>
    <property type="evidence" value="ECO:0007669"/>
    <property type="project" value="TreeGrafter"/>
</dbReference>
<feature type="domain" description="Helicase ATP-binding" evidence="9">
    <location>
        <begin position="188"/>
        <end position="353"/>
    </location>
</feature>
<dbReference type="GO" id="GO:0003677">
    <property type="term" value="F:DNA binding"/>
    <property type="evidence" value="ECO:0007669"/>
    <property type="project" value="InterPro"/>
</dbReference>
<dbReference type="FunFam" id="1.10.10.60:FF:000049">
    <property type="entry name" value="SWI/SNF-related matrix-associated actin-dependent regulator of chromatin subfamily A member"/>
    <property type="match status" value="1"/>
</dbReference>
<keyword evidence="3" id="KW-0547">Nucleotide-binding</keyword>
<dbReference type="GO" id="GO:0000785">
    <property type="term" value="C:chromatin"/>
    <property type="evidence" value="ECO:0007669"/>
    <property type="project" value="TreeGrafter"/>
</dbReference>
<dbReference type="InterPro" id="IPR044754">
    <property type="entry name" value="Isw1/2_DEXHc"/>
</dbReference>
<evidence type="ECO:0000256" key="4">
    <source>
        <dbReference type="ARBA" id="ARBA00022801"/>
    </source>
</evidence>
<feature type="non-terminal residue" evidence="12">
    <location>
        <position position="1004"/>
    </location>
</feature>
<dbReference type="InterPro" id="IPR027417">
    <property type="entry name" value="P-loop_NTPase"/>
</dbReference>
<comment type="similarity">
    <text evidence="2">Belongs to the SNF2/RAD54 helicase family. ISWI subfamily.</text>
</comment>
<dbReference type="SUPFAM" id="SSF46689">
    <property type="entry name" value="Homeodomain-like"/>
    <property type="match status" value="2"/>
</dbReference>
<evidence type="ECO:0000256" key="7">
    <source>
        <dbReference type="ARBA" id="ARBA00023242"/>
    </source>
</evidence>
<protein>
    <submittedName>
        <fullName evidence="12">Uncharacterized protein</fullName>
    </submittedName>
</protein>
<name>A0AA36CVT2_9BILA</name>
<dbReference type="SMART" id="SM00717">
    <property type="entry name" value="SANT"/>
    <property type="match status" value="2"/>
</dbReference>
<dbReference type="PROSITE" id="PS51293">
    <property type="entry name" value="SANT"/>
    <property type="match status" value="1"/>
</dbReference>
<dbReference type="Gene3D" id="1.10.1040.30">
    <property type="entry name" value="ISWI, HAND domain"/>
    <property type="match status" value="1"/>
</dbReference>
<feature type="compositionally biased region" description="Acidic residues" evidence="8">
    <location>
        <begin position="45"/>
        <end position="80"/>
    </location>
</feature>
<dbReference type="Gene3D" id="1.10.10.60">
    <property type="entry name" value="Homeodomain-like"/>
    <property type="match status" value="2"/>
</dbReference>
<dbReference type="GO" id="GO:0042393">
    <property type="term" value="F:histone binding"/>
    <property type="evidence" value="ECO:0007669"/>
    <property type="project" value="TreeGrafter"/>
</dbReference>
<dbReference type="Gene3D" id="3.40.50.10810">
    <property type="entry name" value="Tandem AAA-ATPase domain"/>
    <property type="match status" value="1"/>
</dbReference>
<dbReference type="Pfam" id="PF09111">
    <property type="entry name" value="SLIDE"/>
    <property type="match status" value="1"/>
</dbReference>
<dbReference type="Pfam" id="PF00271">
    <property type="entry name" value="Helicase_C"/>
    <property type="match status" value="1"/>
</dbReference>
<dbReference type="SUPFAM" id="SSF101224">
    <property type="entry name" value="HAND domain of the nucleosome remodeling ATPase ISWI"/>
    <property type="match status" value="1"/>
</dbReference>
<accession>A0AA36CVT2</accession>
<reference evidence="12" key="1">
    <citation type="submission" date="2023-06" db="EMBL/GenBank/DDBJ databases">
        <authorList>
            <person name="Delattre M."/>
        </authorList>
    </citation>
    <scope>NUCLEOTIDE SEQUENCE</scope>
    <source>
        <strain evidence="12">AF72</strain>
    </source>
</reference>
<evidence type="ECO:0000256" key="6">
    <source>
        <dbReference type="ARBA" id="ARBA00022853"/>
    </source>
</evidence>
<evidence type="ECO:0000256" key="2">
    <source>
        <dbReference type="ARBA" id="ARBA00009687"/>
    </source>
</evidence>
<keyword evidence="6" id="KW-0156">Chromatin regulator</keyword>
<evidence type="ECO:0000256" key="1">
    <source>
        <dbReference type="ARBA" id="ARBA00004123"/>
    </source>
</evidence>
<evidence type="ECO:0000259" key="9">
    <source>
        <dbReference type="PROSITE" id="PS51192"/>
    </source>
</evidence>
<evidence type="ECO:0000259" key="10">
    <source>
        <dbReference type="PROSITE" id="PS51194"/>
    </source>
</evidence>
<gene>
    <name evidence="12" type="ORF">MSPICULIGERA_LOCUS13719</name>
</gene>
<organism evidence="12 13">
    <name type="scientific">Mesorhabditis spiculigera</name>
    <dbReference type="NCBI Taxonomy" id="96644"/>
    <lineage>
        <taxon>Eukaryota</taxon>
        <taxon>Metazoa</taxon>
        <taxon>Ecdysozoa</taxon>
        <taxon>Nematoda</taxon>
        <taxon>Chromadorea</taxon>
        <taxon>Rhabditida</taxon>
        <taxon>Rhabditina</taxon>
        <taxon>Rhabditomorpha</taxon>
        <taxon>Rhabditoidea</taxon>
        <taxon>Rhabditidae</taxon>
        <taxon>Mesorhabditinae</taxon>
        <taxon>Mesorhabditis</taxon>
    </lineage>
</organism>
<dbReference type="PROSITE" id="PS51194">
    <property type="entry name" value="HELICASE_CTER"/>
    <property type="match status" value="1"/>
</dbReference>
<comment type="subcellular location">
    <subcellularLocation>
        <location evidence="1">Nucleus</location>
    </subcellularLocation>
</comment>
<dbReference type="CDD" id="cd00167">
    <property type="entry name" value="SANT"/>
    <property type="match status" value="1"/>
</dbReference>
<dbReference type="EMBL" id="CATQJA010002637">
    <property type="protein sequence ID" value="CAJ0575408.1"/>
    <property type="molecule type" value="Genomic_DNA"/>
</dbReference>
<dbReference type="InterPro" id="IPR001650">
    <property type="entry name" value="Helicase_C-like"/>
</dbReference>
<dbReference type="Pfam" id="PF09110">
    <property type="entry name" value="HAND"/>
    <property type="match status" value="1"/>
</dbReference>
<dbReference type="InterPro" id="IPR015195">
    <property type="entry name" value="SLIDE"/>
</dbReference>
<feature type="region of interest" description="Disordered" evidence="8">
    <location>
        <begin position="1"/>
        <end position="82"/>
    </location>
</feature>
<feature type="region of interest" description="Disordered" evidence="8">
    <location>
        <begin position="959"/>
        <end position="1004"/>
    </location>
</feature>
<dbReference type="SMART" id="SM00487">
    <property type="entry name" value="DEXDc"/>
    <property type="match status" value="1"/>
</dbReference>
<dbReference type="GO" id="GO:0005524">
    <property type="term" value="F:ATP binding"/>
    <property type="evidence" value="ECO:0007669"/>
    <property type="project" value="UniProtKB-KW"/>
</dbReference>
<evidence type="ECO:0000256" key="3">
    <source>
        <dbReference type="ARBA" id="ARBA00022741"/>
    </source>
</evidence>
<feature type="region of interest" description="Disordered" evidence="8">
    <location>
        <begin position="119"/>
        <end position="149"/>
    </location>
</feature>
<dbReference type="InterPro" id="IPR000330">
    <property type="entry name" value="SNF2_N"/>
</dbReference>
<dbReference type="InterPro" id="IPR001005">
    <property type="entry name" value="SANT/Myb"/>
</dbReference>
<feature type="domain" description="Helicase C-terminal" evidence="10">
    <location>
        <begin position="505"/>
        <end position="574"/>
    </location>
</feature>
<dbReference type="InterPro" id="IPR014001">
    <property type="entry name" value="Helicase_ATP-bd"/>
</dbReference>
<dbReference type="GO" id="GO:0140658">
    <property type="term" value="F:ATP-dependent chromatin remodeler activity"/>
    <property type="evidence" value="ECO:0007669"/>
    <property type="project" value="TreeGrafter"/>
</dbReference>
<dbReference type="InterPro" id="IPR038718">
    <property type="entry name" value="SNF2-like_sf"/>
</dbReference>
<feature type="compositionally biased region" description="Basic and acidic residues" evidence="8">
    <location>
        <begin position="968"/>
        <end position="979"/>
    </location>
</feature>
<keyword evidence="5" id="KW-0067">ATP-binding</keyword>
<keyword evidence="13" id="KW-1185">Reference proteome</keyword>
<dbReference type="PANTHER" id="PTHR45623">
    <property type="entry name" value="CHROMODOMAIN-HELICASE-DNA-BINDING PROTEIN 3-RELATED-RELATED"/>
    <property type="match status" value="1"/>
</dbReference>
<keyword evidence="4" id="KW-0378">Hydrolase</keyword>
<evidence type="ECO:0000259" key="11">
    <source>
        <dbReference type="PROSITE" id="PS51293"/>
    </source>
</evidence>